<dbReference type="AlphaFoldDB" id="A0A1V8TJ25"/>
<proteinExistence type="predicted"/>
<dbReference type="SUPFAM" id="SSF52540">
    <property type="entry name" value="P-loop containing nucleoside triphosphate hydrolases"/>
    <property type="match status" value="1"/>
</dbReference>
<reference evidence="2" key="1">
    <citation type="submission" date="2017-03" db="EMBL/GenBank/DDBJ databases">
        <title>Genomes of endolithic fungi from Antarctica.</title>
        <authorList>
            <person name="Coleine C."/>
            <person name="Masonjones S."/>
            <person name="Stajich J.E."/>
        </authorList>
    </citation>
    <scope>NUCLEOTIDE SEQUENCE [LARGE SCALE GENOMIC DNA]</scope>
    <source>
        <strain evidence="2">CCFEE 5527</strain>
    </source>
</reference>
<dbReference type="STRING" id="1507870.A0A1V8TJ25"/>
<comment type="caution">
    <text evidence="1">The sequence shown here is derived from an EMBL/GenBank/DDBJ whole genome shotgun (WGS) entry which is preliminary data.</text>
</comment>
<protein>
    <recommendedName>
        <fullName evidence="3">Sulfotransferase domain-containing protein</fullName>
    </recommendedName>
</protein>
<organism evidence="1 2">
    <name type="scientific">Cryoendolithus antarcticus</name>
    <dbReference type="NCBI Taxonomy" id="1507870"/>
    <lineage>
        <taxon>Eukaryota</taxon>
        <taxon>Fungi</taxon>
        <taxon>Dikarya</taxon>
        <taxon>Ascomycota</taxon>
        <taxon>Pezizomycotina</taxon>
        <taxon>Dothideomycetes</taxon>
        <taxon>Dothideomycetidae</taxon>
        <taxon>Cladosporiales</taxon>
        <taxon>Cladosporiaceae</taxon>
        <taxon>Cryoendolithus</taxon>
    </lineage>
</organism>
<dbReference type="Proteomes" id="UP000192596">
    <property type="component" value="Unassembled WGS sequence"/>
</dbReference>
<dbReference type="OrthoDB" id="3650366at2759"/>
<evidence type="ECO:0008006" key="3">
    <source>
        <dbReference type="Google" id="ProtNLM"/>
    </source>
</evidence>
<dbReference type="InParanoid" id="A0A1V8TJ25"/>
<evidence type="ECO:0000313" key="2">
    <source>
        <dbReference type="Proteomes" id="UP000192596"/>
    </source>
</evidence>
<sequence>MSSQILFFDQPRSGSHMLLRMLTERQTNVKVLERLFSESRRPQITWLQSANYADAMDPHIRKDWSVHALLIFCHAFFPVAPEVILQYLHDISAPSPASENITVIPDELLYGSDTKLLLSIRDPRLAVPSAYRTMAKMSLASAGGRPNYLERETFIVDFDSLEDPAYVRALSAELGFEPANVATTWAAATKDEIDKTHPMYYASQSTLIESSDFIHGKMAKGVDFAEEERKWQDEFGDDAALVKDMVELTMPHYQYLYERRWQMEQ</sequence>
<keyword evidence="2" id="KW-1185">Reference proteome</keyword>
<accession>A0A1V8TJ25</accession>
<evidence type="ECO:0000313" key="1">
    <source>
        <dbReference type="EMBL" id="OQO11385.1"/>
    </source>
</evidence>
<gene>
    <name evidence="1" type="ORF">B0A48_05641</name>
</gene>
<dbReference type="InterPro" id="IPR027417">
    <property type="entry name" value="P-loop_NTPase"/>
</dbReference>
<name>A0A1V8TJ25_9PEZI</name>
<dbReference type="EMBL" id="NAJO01000007">
    <property type="protein sequence ID" value="OQO11385.1"/>
    <property type="molecule type" value="Genomic_DNA"/>
</dbReference>